<accession>A0ABC8UBA1</accession>
<proteinExistence type="predicted"/>
<protein>
    <submittedName>
        <fullName evidence="2">Uncharacterized protein</fullName>
    </submittedName>
</protein>
<evidence type="ECO:0000313" key="2">
    <source>
        <dbReference type="EMBL" id="CAK9177423.1"/>
    </source>
</evidence>
<reference evidence="2 3" key="1">
    <citation type="submission" date="2024-02" db="EMBL/GenBank/DDBJ databases">
        <authorList>
            <person name="Vignale AGUSTIN F."/>
            <person name="Sosa J E."/>
            <person name="Modenutti C."/>
        </authorList>
    </citation>
    <scope>NUCLEOTIDE SEQUENCE [LARGE SCALE GENOMIC DNA]</scope>
</reference>
<sequence length="122" mass="13225">MASVPCSARPSQSILGFHRPSCKTNIPFINLLNLGPISLSIPLSVRLKTSVRLQVRQNSLPVFTSNTNPVEESDGSKISDAAQGPPFLTILAGFLVFSIIVWIVGSIVMWLISLIFHVPPSK</sequence>
<evidence type="ECO:0000256" key="1">
    <source>
        <dbReference type="SAM" id="Phobius"/>
    </source>
</evidence>
<organism evidence="2 3">
    <name type="scientific">Ilex paraguariensis</name>
    <name type="common">yerba mate</name>
    <dbReference type="NCBI Taxonomy" id="185542"/>
    <lineage>
        <taxon>Eukaryota</taxon>
        <taxon>Viridiplantae</taxon>
        <taxon>Streptophyta</taxon>
        <taxon>Embryophyta</taxon>
        <taxon>Tracheophyta</taxon>
        <taxon>Spermatophyta</taxon>
        <taxon>Magnoliopsida</taxon>
        <taxon>eudicotyledons</taxon>
        <taxon>Gunneridae</taxon>
        <taxon>Pentapetalae</taxon>
        <taxon>asterids</taxon>
        <taxon>campanulids</taxon>
        <taxon>Aquifoliales</taxon>
        <taxon>Aquifoliaceae</taxon>
        <taxon>Ilex</taxon>
    </lineage>
</organism>
<keyword evidence="1" id="KW-0472">Membrane</keyword>
<keyword evidence="3" id="KW-1185">Reference proteome</keyword>
<dbReference type="AlphaFoldDB" id="A0ABC8UBA1"/>
<dbReference type="EMBL" id="CAUOFW020007057">
    <property type="protein sequence ID" value="CAK9177423.1"/>
    <property type="molecule type" value="Genomic_DNA"/>
</dbReference>
<keyword evidence="1" id="KW-0812">Transmembrane</keyword>
<feature type="transmembrane region" description="Helical" evidence="1">
    <location>
        <begin position="87"/>
        <end position="116"/>
    </location>
</feature>
<keyword evidence="1" id="KW-1133">Transmembrane helix</keyword>
<comment type="caution">
    <text evidence="2">The sequence shown here is derived from an EMBL/GenBank/DDBJ whole genome shotgun (WGS) entry which is preliminary data.</text>
</comment>
<name>A0ABC8UBA1_9AQUA</name>
<evidence type="ECO:0000313" key="3">
    <source>
        <dbReference type="Proteomes" id="UP001642360"/>
    </source>
</evidence>
<dbReference type="Proteomes" id="UP001642360">
    <property type="component" value="Unassembled WGS sequence"/>
</dbReference>
<gene>
    <name evidence="2" type="ORF">ILEXP_LOCUS47312</name>
</gene>